<protein>
    <recommendedName>
        <fullName evidence="7">Protein nlrc3</fullName>
    </recommendedName>
</protein>
<name>A0A0M0J5A5_9EUKA</name>
<evidence type="ECO:0000256" key="3">
    <source>
        <dbReference type="ARBA" id="ARBA00022737"/>
    </source>
</evidence>
<accession>A0A0M0J5A5</accession>
<sequence>MTQNDVGIEGGVAFGRALALNATLRSLSLRCNRISTGLSTERATAFADALEVNATLTFLDFAQNELGPLGGVAFAKAIERNKSLTTLDLQRNELGATGSAALCTAVGRNACLRTLNLKENEMGVEGARALSSALALNTALTSLNVALNGFGSEGGAAWAAALVLNTTLLSLSIDSNGLGEEGGEALATALVHKHPALTFLSASSNGFGSSGASLGRAVHACPALRKLALEDNKIDDEGGVALCDAFAAQAELVDLNLAFNEISALPIECQLRLAQKMSSPTALLDLSGNMLSSPPLAHRAAPQMLSDYLRLLAAEPHPLERLRLMVVGFGGVGKTTFCGAVTCPSDERGTYHASLSHCSTWDSRMMASWARGLATQRGHAWAEKVAAVLTEHSICGADLPSLLQSTEPGGGGGGIGGGLELRPVAEGLGALLGTAECPCTDFGPSPRLDALGSAGGLDPRECQQLALAIGSLLRKGYFSTVGAVKVEGSLQLPMPDYGGPISTRECSLVDFAGQMEYLVSHQLLLASMHTLCVLIQPLGSFADATNRRHGSWRYWLQFLRALGDRRGNSMVLSVSQLDKVPTEEMSAARAAVTAEFAALRAQVGAGLGESPLELDYRPDEIESSLLEARRRLSEAAEAVSKDWWVPKSYERLAEVVRAIGHSKAQQRALPILTRAELQAAVEAAGQESLVRMCSDPLLLQRGVDYLEAVGDVMSDPRLDVLLLDPVGWFAAFLAHFIRDDGNPPAEIVRGIVTLSDVVRALRHEYTAPEQQVPEVMSLVCNLELCIELCALERTGEAGAGSYLFPCLLPAATPAEVAAHWPVGSCPVPHPVLGAAACAQDGAALVVRGHRFRAREGFVPPGLFPTLVARLARLPERCVHSSRLWKDKAVVRFREASALLRVDLSAATLDIVVAAPTDALHFVGAAKGQASALRWLAHLVRQMLARAYSQIVFDETWLCPSPSCHGLPMTKPGTGQPLTKPGTGQPLTKPGPGQPVVPAAEVGPGFGVYRGTEFELQPIKMRAGHVCEDEGCWHFLGTGHSKERLDLCTPCESSLCTGCGQTPYFRLEAGR</sequence>
<evidence type="ECO:0000313" key="5">
    <source>
        <dbReference type="EMBL" id="KOO21482.1"/>
    </source>
</evidence>
<dbReference type="Gene3D" id="3.80.10.10">
    <property type="entry name" value="Ribonuclease Inhibitor"/>
    <property type="match status" value="2"/>
</dbReference>
<keyword evidence="3" id="KW-0677">Repeat</keyword>
<dbReference type="OrthoDB" id="272549at2759"/>
<dbReference type="GO" id="GO:0005096">
    <property type="term" value="F:GTPase activator activity"/>
    <property type="evidence" value="ECO:0007669"/>
    <property type="project" value="UniProtKB-KW"/>
</dbReference>
<dbReference type="GO" id="GO:0005829">
    <property type="term" value="C:cytosol"/>
    <property type="evidence" value="ECO:0007669"/>
    <property type="project" value="TreeGrafter"/>
</dbReference>
<dbReference type="PANTHER" id="PTHR24113:SF12">
    <property type="entry name" value="RAN GTPASE-ACTIVATING PROTEIN 1"/>
    <property type="match status" value="1"/>
</dbReference>
<organism evidence="5 6">
    <name type="scientific">Chrysochromulina tobinii</name>
    <dbReference type="NCBI Taxonomy" id="1460289"/>
    <lineage>
        <taxon>Eukaryota</taxon>
        <taxon>Haptista</taxon>
        <taxon>Haptophyta</taxon>
        <taxon>Prymnesiophyceae</taxon>
        <taxon>Prymnesiales</taxon>
        <taxon>Chrysochromulinaceae</taxon>
        <taxon>Chrysochromulina</taxon>
    </lineage>
</organism>
<comment type="caution">
    <text evidence="5">The sequence shown here is derived from an EMBL/GenBank/DDBJ whole genome shotgun (WGS) entry which is preliminary data.</text>
</comment>
<evidence type="ECO:0000256" key="4">
    <source>
        <dbReference type="SAM" id="MobiDB-lite"/>
    </source>
</evidence>
<keyword evidence="1" id="KW-0343">GTPase activation</keyword>
<reference evidence="6" key="1">
    <citation type="journal article" date="2015" name="PLoS Genet.">
        <title>Genome Sequence and Transcriptome Analyses of Chrysochromulina tobin: Metabolic Tools for Enhanced Algal Fitness in the Prominent Order Prymnesiales (Haptophyceae).</title>
        <authorList>
            <person name="Hovde B.T."/>
            <person name="Deodato C.R."/>
            <person name="Hunsperger H.M."/>
            <person name="Ryken S.A."/>
            <person name="Yost W."/>
            <person name="Jha R.K."/>
            <person name="Patterson J."/>
            <person name="Monnat R.J. Jr."/>
            <person name="Barlow S.B."/>
            <person name="Starkenburg S.R."/>
            <person name="Cattolico R.A."/>
        </authorList>
    </citation>
    <scope>NUCLEOTIDE SEQUENCE</scope>
    <source>
        <strain evidence="6">CCMP291</strain>
    </source>
</reference>
<evidence type="ECO:0000256" key="1">
    <source>
        <dbReference type="ARBA" id="ARBA00022468"/>
    </source>
</evidence>
<dbReference type="InterPro" id="IPR001611">
    <property type="entry name" value="Leu-rich_rpt"/>
</dbReference>
<dbReference type="InterPro" id="IPR027417">
    <property type="entry name" value="P-loop_NTPase"/>
</dbReference>
<dbReference type="PANTHER" id="PTHR24113">
    <property type="entry name" value="RAN GTPASE-ACTIVATING PROTEIN 1"/>
    <property type="match status" value="1"/>
</dbReference>
<dbReference type="SMART" id="SM00368">
    <property type="entry name" value="LRR_RI"/>
    <property type="match status" value="7"/>
</dbReference>
<dbReference type="GO" id="GO:0005634">
    <property type="term" value="C:nucleus"/>
    <property type="evidence" value="ECO:0007669"/>
    <property type="project" value="TreeGrafter"/>
</dbReference>
<keyword evidence="6" id="KW-1185">Reference proteome</keyword>
<dbReference type="InterPro" id="IPR032675">
    <property type="entry name" value="LRR_dom_sf"/>
</dbReference>
<dbReference type="GO" id="GO:0048471">
    <property type="term" value="C:perinuclear region of cytoplasm"/>
    <property type="evidence" value="ECO:0007669"/>
    <property type="project" value="TreeGrafter"/>
</dbReference>
<proteinExistence type="predicted"/>
<feature type="region of interest" description="Disordered" evidence="4">
    <location>
        <begin position="970"/>
        <end position="993"/>
    </location>
</feature>
<dbReference type="EMBL" id="JWZX01003360">
    <property type="protein sequence ID" value="KOO21482.1"/>
    <property type="molecule type" value="Genomic_DNA"/>
</dbReference>
<dbReference type="SUPFAM" id="SSF52540">
    <property type="entry name" value="P-loop containing nucleoside triphosphate hydrolases"/>
    <property type="match status" value="1"/>
</dbReference>
<gene>
    <name evidence="5" type="ORF">Ctob_002428</name>
</gene>
<dbReference type="SUPFAM" id="SSF52047">
    <property type="entry name" value="RNI-like"/>
    <property type="match status" value="1"/>
</dbReference>
<dbReference type="GO" id="GO:0031267">
    <property type="term" value="F:small GTPase binding"/>
    <property type="evidence" value="ECO:0007669"/>
    <property type="project" value="TreeGrafter"/>
</dbReference>
<dbReference type="GO" id="GO:0006913">
    <property type="term" value="P:nucleocytoplasmic transport"/>
    <property type="evidence" value="ECO:0007669"/>
    <property type="project" value="TreeGrafter"/>
</dbReference>
<evidence type="ECO:0008006" key="7">
    <source>
        <dbReference type="Google" id="ProtNLM"/>
    </source>
</evidence>
<dbReference type="AlphaFoldDB" id="A0A0M0J5A5"/>
<dbReference type="Proteomes" id="UP000037460">
    <property type="component" value="Unassembled WGS sequence"/>
</dbReference>
<evidence type="ECO:0000313" key="6">
    <source>
        <dbReference type="Proteomes" id="UP000037460"/>
    </source>
</evidence>
<keyword evidence="2" id="KW-0433">Leucine-rich repeat</keyword>
<dbReference type="InterPro" id="IPR027038">
    <property type="entry name" value="RanGap"/>
</dbReference>
<dbReference type="Pfam" id="PF13516">
    <property type="entry name" value="LRR_6"/>
    <property type="match status" value="6"/>
</dbReference>
<evidence type="ECO:0000256" key="2">
    <source>
        <dbReference type="ARBA" id="ARBA00022614"/>
    </source>
</evidence>